<evidence type="ECO:0000256" key="2">
    <source>
        <dbReference type="ARBA" id="ARBA00023125"/>
    </source>
</evidence>
<protein>
    <submittedName>
        <fullName evidence="5">Transcriptional regulator</fullName>
    </submittedName>
</protein>
<evidence type="ECO:0000313" key="6">
    <source>
        <dbReference type="Proteomes" id="UP000189677"/>
    </source>
</evidence>
<dbReference type="OrthoDB" id="252678at2"/>
<dbReference type="PANTHER" id="PTHR30146">
    <property type="entry name" value="LACI-RELATED TRANSCRIPTIONAL REPRESSOR"/>
    <property type="match status" value="1"/>
</dbReference>
<dbReference type="SUPFAM" id="SSF47413">
    <property type="entry name" value="lambda repressor-like DNA-binding domains"/>
    <property type="match status" value="1"/>
</dbReference>
<dbReference type="AlphaFoldDB" id="A0A1U9QP77"/>
<name>A0A1U9QP77_STRNV</name>
<evidence type="ECO:0000313" key="5">
    <source>
        <dbReference type="EMBL" id="AQU66007.1"/>
    </source>
</evidence>
<dbReference type="SUPFAM" id="SSF53822">
    <property type="entry name" value="Periplasmic binding protein-like I"/>
    <property type="match status" value="1"/>
</dbReference>
<dbReference type="Proteomes" id="UP000189677">
    <property type="component" value="Chromosome"/>
</dbReference>
<dbReference type="InterPro" id="IPR046335">
    <property type="entry name" value="LacI/GalR-like_sensor"/>
</dbReference>
<evidence type="ECO:0000256" key="3">
    <source>
        <dbReference type="ARBA" id="ARBA00023163"/>
    </source>
</evidence>
<dbReference type="Gene3D" id="1.10.260.40">
    <property type="entry name" value="lambda repressor-like DNA-binding domains"/>
    <property type="match status" value="1"/>
</dbReference>
<proteinExistence type="predicted"/>
<dbReference type="PANTHER" id="PTHR30146:SF153">
    <property type="entry name" value="LACTOSE OPERON REPRESSOR"/>
    <property type="match status" value="1"/>
</dbReference>
<dbReference type="PROSITE" id="PS50932">
    <property type="entry name" value="HTH_LACI_2"/>
    <property type="match status" value="1"/>
</dbReference>
<dbReference type="InterPro" id="IPR000843">
    <property type="entry name" value="HTH_LacI"/>
</dbReference>
<dbReference type="GO" id="GO:0003700">
    <property type="term" value="F:DNA-binding transcription factor activity"/>
    <property type="evidence" value="ECO:0007669"/>
    <property type="project" value="TreeGrafter"/>
</dbReference>
<reference evidence="5 6" key="1">
    <citation type="submission" date="2016-11" db="EMBL/GenBank/DDBJ databases">
        <title>Complete genome sequence of Streptomyces niveus SCSIO 3406.</title>
        <authorList>
            <person name="Zhu Q."/>
            <person name="Cheng W."/>
            <person name="Song Y."/>
            <person name="Li Q."/>
            <person name="Ju J."/>
        </authorList>
    </citation>
    <scope>NUCLEOTIDE SEQUENCE [LARGE SCALE GENOMIC DNA]</scope>
    <source>
        <strain evidence="5 6">SCSIO 3406</strain>
    </source>
</reference>
<dbReference type="SMART" id="SM00354">
    <property type="entry name" value="HTH_LACI"/>
    <property type="match status" value="1"/>
</dbReference>
<keyword evidence="6" id="KW-1185">Reference proteome</keyword>
<keyword evidence="1" id="KW-0805">Transcription regulation</keyword>
<dbReference type="InterPro" id="IPR010982">
    <property type="entry name" value="Lambda_DNA-bd_dom_sf"/>
</dbReference>
<dbReference type="EMBL" id="CP018047">
    <property type="protein sequence ID" value="AQU66007.1"/>
    <property type="molecule type" value="Genomic_DNA"/>
</dbReference>
<sequence length="343" mass="36135">MATIKDVAQRAGVAPSTVSYVLSGSRKISEETRTAVRAAVEELGYHPRASARTLRSARSNVLALAVPRQPGKYRGADGTFAIDISDAARDHGYDVVLITDADGVAAMRRVVGSGMADAAVLMAVEERDRRAAALREKEFPVALLGRGEDEPGLPWVDLDWEAAVALALRETVAAGHRHIVFLSSAEHEIESRRGYALRGLAGARLAARENTADIRVVPSSGEPEKLARALREALAARPAPTALVVQHLILLPHLLDEIAAAGLRVPEDLAVVLVGSFPDDPGGRPLPRIELPVTEMSAAVVRLALGAVGTDGSVPPGEQPPHRLITPLMATGSVIGPPSEPSS</sequence>
<evidence type="ECO:0000259" key="4">
    <source>
        <dbReference type="PROSITE" id="PS50932"/>
    </source>
</evidence>
<dbReference type="InterPro" id="IPR028082">
    <property type="entry name" value="Peripla_BP_I"/>
</dbReference>
<dbReference type="Pfam" id="PF00356">
    <property type="entry name" value="LacI"/>
    <property type="match status" value="1"/>
</dbReference>
<gene>
    <name evidence="5" type="ORF">BBN63_06855</name>
</gene>
<dbReference type="CDD" id="cd01392">
    <property type="entry name" value="HTH_LacI"/>
    <property type="match status" value="1"/>
</dbReference>
<evidence type="ECO:0000256" key="1">
    <source>
        <dbReference type="ARBA" id="ARBA00023015"/>
    </source>
</evidence>
<dbReference type="RefSeq" id="WP_078074536.1">
    <property type="nucleotide sequence ID" value="NZ_CP018047.1"/>
</dbReference>
<dbReference type="GO" id="GO:0000976">
    <property type="term" value="F:transcription cis-regulatory region binding"/>
    <property type="evidence" value="ECO:0007669"/>
    <property type="project" value="TreeGrafter"/>
</dbReference>
<keyword evidence="3" id="KW-0804">Transcription</keyword>
<dbReference type="Pfam" id="PF13377">
    <property type="entry name" value="Peripla_BP_3"/>
    <property type="match status" value="1"/>
</dbReference>
<dbReference type="KEGG" id="snw:BBN63_06855"/>
<keyword evidence="2" id="KW-0238">DNA-binding</keyword>
<feature type="domain" description="HTH lacI-type" evidence="4">
    <location>
        <begin position="2"/>
        <end position="56"/>
    </location>
</feature>
<accession>A0A1U9QP77</accession>
<dbReference type="Gene3D" id="3.40.50.2300">
    <property type="match status" value="2"/>
</dbReference>
<organism evidence="5 6">
    <name type="scientific">Streptomyces niveus</name>
    <name type="common">Streptomyces spheroides</name>
    <dbReference type="NCBI Taxonomy" id="193462"/>
    <lineage>
        <taxon>Bacteria</taxon>
        <taxon>Bacillati</taxon>
        <taxon>Actinomycetota</taxon>
        <taxon>Actinomycetes</taxon>
        <taxon>Kitasatosporales</taxon>
        <taxon>Streptomycetaceae</taxon>
        <taxon>Streptomyces</taxon>
    </lineage>
</organism>